<protein>
    <submittedName>
        <fullName evidence="9">Sigma-70 family RNA polymerase sigma factor</fullName>
    </submittedName>
</protein>
<dbReference type="InterPro" id="IPR014284">
    <property type="entry name" value="RNA_pol_sigma-70_dom"/>
</dbReference>
<dbReference type="SUPFAM" id="SSF88659">
    <property type="entry name" value="Sigma3 and sigma4 domains of RNA polymerase sigma factors"/>
    <property type="match status" value="1"/>
</dbReference>
<keyword evidence="5" id="KW-0804">Transcription</keyword>
<name>A0A4R4QJ98_9ACTN</name>
<dbReference type="InterPro" id="IPR039425">
    <property type="entry name" value="RNA_pol_sigma-70-like"/>
</dbReference>
<dbReference type="InterPro" id="IPR036388">
    <property type="entry name" value="WH-like_DNA-bd_sf"/>
</dbReference>
<dbReference type="NCBIfam" id="TIGR02937">
    <property type="entry name" value="sigma70-ECF"/>
    <property type="match status" value="1"/>
</dbReference>
<dbReference type="PANTHER" id="PTHR43133">
    <property type="entry name" value="RNA POLYMERASE ECF-TYPE SIGMA FACTO"/>
    <property type="match status" value="1"/>
</dbReference>
<dbReference type="InterPro" id="IPR013325">
    <property type="entry name" value="RNA_pol_sigma_r2"/>
</dbReference>
<evidence type="ECO:0000256" key="3">
    <source>
        <dbReference type="ARBA" id="ARBA00023082"/>
    </source>
</evidence>
<dbReference type="GO" id="GO:0016987">
    <property type="term" value="F:sigma factor activity"/>
    <property type="evidence" value="ECO:0007669"/>
    <property type="project" value="UniProtKB-KW"/>
</dbReference>
<dbReference type="PANTHER" id="PTHR43133:SF8">
    <property type="entry name" value="RNA POLYMERASE SIGMA FACTOR HI_1459-RELATED"/>
    <property type="match status" value="1"/>
</dbReference>
<keyword evidence="10" id="KW-1185">Reference proteome</keyword>
<dbReference type="RefSeq" id="WP_132399737.1">
    <property type="nucleotide sequence ID" value="NZ_SMKA01000001.1"/>
</dbReference>
<organism evidence="9 10">
    <name type="scientific">Kribbella albertanoniae</name>
    <dbReference type="NCBI Taxonomy" id="1266829"/>
    <lineage>
        <taxon>Bacteria</taxon>
        <taxon>Bacillati</taxon>
        <taxon>Actinomycetota</taxon>
        <taxon>Actinomycetes</taxon>
        <taxon>Propionibacteriales</taxon>
        <taxon>Kribbellaceae</taxon>
        <taxon>Kribbella</taxon>
    </lineage>
</organism>
<dbReference type="Pfam" id="PF08281">
    <property type="entry name" value="Sigma70_r4_2"/>
    <property type="match status" value="1"/>
</dbReference>
<dbReference type="Pfam" id="PF04542">
    <property type="entry name" value="Sigma70_r2"/>
    <property type="match status" value="1"/>
</dbReference>
<evidence type="ECO:0000256" key="4">
    <source>
        <dbReference type="ARBA" id="ARBA00023125"/>
    </source>
</evidence>
<dbReference type="GO" id="GO:0003677">
    <property type="term" value="F:DNA binding"/>
    <property type="evidence" value="ECO:0007669"/>
    <property type="project" value="UniProtKB-KW"/>
</dbReference>
<dbReference type="AlphaFoldDB" id="A0A4R4QJ98"/>
<evidence type="ECO:0000259" key="7">
    <source>
        <dbReference type="Pfam" id="PF04542"/>
    </source>
</evidence>
<gene>
    <name evidence="9" type="ORF">E1261_00110</name>
</gene>
<evidence type="ECO:0000256" key="5">
    <source>
        <dbReference type="ARBA" id="ARBA00023163"/>
    </source>
</evidence>
<evidence type="ECO:0000259" key="8">
    <source>
        <dbReference type="Pfam" id="PF08281"/>
    </source>
</evidence>
<dbReference type="SUPFAM" id="SSF88946">
    <property type="entry name" value="Sigma2 domain of RNA polymerase sigma factors"/>
    <property type="match status" value="1"/>
</dbReference>
<accession>A0A4R4QJ98</accession>
<keyword evidence="3" id="KW-0731">Sigma factor</keyword>
<dbReference type="Gene3D" id="1.10.10.10">
    <property type="entry name" value="Winged helix-like DNA-binding domain superfamily/Winged helix DNA-binding domain"/>
    <property type="match status" value="1"/>
</dbReference>
<dbReference type="InterPro" id="IPR013249">
    <property type="entry name" value="RNA_pol_sigma70_r4_t2"/>
</dbReference>
<dbReference type="Gene3D" id="1.10.1740.10">
    <property type="match status" value="1"/>
</dbReference>
<comment type="caution">
    <text evidence="9">The sequence shown here is derived from an EMBL/GenBank/DDBJ whole genome shotgun (WGS) entry which is preliminary data.</text>
</comment>
<evidence type="ECO:0000313" key="9">
    <source>
        <dbReference type="EMBL" id="TDC35767.1"/>
    </source>
</evidence>
<reference evidence="9 10" key="1">
    <citation type="submission" date="2019-03" db="EMBL/GenBank/DDBJ databases">
        <title>Draft genome sequences of novel Actinobacteria.</title>
        <authorList>
            <person name="Sahin N."/>
            <person name="Ay H."/>
            <person name="Saygin H."/>
        </authorList>
    </citation>
    <scope>NUCLEOTIDE SEQUENCE [LARGE SCALE GENOMIC DNA]</scope>
    <source>
        <strain evidence="9 10">JCM 30547</strain>
    </source>
</reference>
<evidence type="ECO:0000313" key="10">
    <source>
        <dbReference type="Proteomes" id="UP000295075"/>
    </source>
</evidence>
<dbReference type="InterPro" id="IPR013324">
    <property type="entry name" value="RNA_pol_sigma_r3/r4-like"/>
</dbReference>
<dbReference type="EMBL" id="SMKA01000001">
    <property type="protein sequence ID" value="TDC35767.1"/>
    <property type="molecule type" value="Genomic_DNA"/>
</dbReference>
<evidence type="ECO:0000256" key="1">
    <source>
        <dbReference type="ARBA" id="ARBA00010641"/>
    </source>
</evidence>
<feature type="region of interest" description="Disordered" evidence="6">
    <location>
        <begin position="171"/>
        <end position="194"/>
    </location>
</feature>
<dbReference type="OrthoDB" id="4184921at2"/>
<sequence length="194" mass="21313">MSEPGPVDLERLYREHYRAVLRYVVRRTGDRADADDVVADVFLVAWQRRAELPAAHALPWLYRVAANVLSDVRRSEERAGRAYERVGSDLATWVEPVPGDRLMALEAAGALLEPLSPKDREVLMLHAWEGLRGKDLATALGCSVTSASVRLHRARHRAQRHLTAAGALDAEPGARRSGSTVVTSGKSRTQGESS</sequence>
<evidence type="ECO:0000256" key="2">
    <source>
        <dbReference type="ARBA" id="ARBA00023015"/>
    </source>
</evidence>
<dbReference type="Proteomes" id="UP000295075">
    <property type="component" value="Unassembled WGS sequence"/>
</dbReference>
<feature type="domain" description="RNA polymerase sigma factor 70 region 4 type 2" evidence="8">
    <location>
        <begin position="107"/>
        <end position="155"/>
    </location>
</feature>
<evidence type="ECO:0000256" key="6">
    <source>
        <dbReference type="SAM" id="MobiDB-lite"/>
    </source>
</evidence>
<dbReference type="GO" id="GO:0006352">
    <property type="term" value="P:DNA-templated transcription initiation"/>
    <property type="evidence" value="ECO:0007669"/>
    <property type="project" value="InterPro"/>
</dbReference>
<keyword evidence="4" id="KW-0238">DNA-binding</keyword>
<proteinExistence type="inferred from homology"/>
<comment type="similarity">
    <text evidence="1">Belongs to the sigma-70 factor family. ECF subfamily.</text>
</comment>
<keyword evidence="2" id="KW-0805">Transcription regulation</keyword>
<dbReference type="InterPro" id="IPR007627">
    <property type="entry name" value="RNA_pol_sigma70_r2"/>
</dbReference>
<feature type="domain" description="RNA polymerase sigma-70 region 2" evidence="7">
    <location>
        <begin position="12"/>
        <end position="78"/>
    </location>
</feature>
<feature type="compositionally biased region" description="Polar residues" evidence="6">
    <location>
        <begin position="177"/>
        <end position="194"/>
    </location>
</feature>